<feature type="non-terminal residue" evidence="2">
    <location>
        <position position="60"/>
    </location>
</feature>
<organism evidence="2 3">
    <name type="scientific">Haematococcus lacustris</name>
    <name type="common">Green alga</name>
    <name type="synonym">Haematococcus pluvialis</name>
    <dbReference type="NCBI Taxonomy" id="44745"/>
    <lineage>
        <taxon>Eukaryota</taxon>
        <taxon>Viridiplantae</taxon>
        <taxon>Chlorophyta</taxon>
        <taxon>core chlorophytes</taxon>
        <taxon>Chlorophyceae</taxon>
        <taxon>CS clade</taxon>
        <taxon>Chlamydomonadales</taxon>
        <taxon>Haematococcaceae</taxon>
        <taxon>Haematococcus</taxon>
    </lineage>
</organism>
<sequence>QMLAALQAAIADLEPALLEVARDRLLRSCDSASLLVGGQAGGGARLQASPRQQADERNAL</sequence>
<evidence type="ECO:0000256" key="1">
    <source>
        <dbReference type="SAM" id="MobiDB-lite"/>
    </source>
</evidence>
<dbReference type="EMBL" id="BLLF01007811">
    <property type="protein sequence ID" value="GFH33123.1"/>
    <property type="molecule type" value="Genomic_DNA"/>
</dbReference>
<comment type="caution">
    <text evidence="2">The sequence shown here is derived from an EMBL/GenBank/DDBJ whole genome shotgun (WGS) entry which is preliminary data.</text>
</comment>
<keyword evidence="3" id="KW-1185">Reference proteome</keyword>
<dbReference type="Proteomes" id="UP000485058">
    <property type="component" value="Unassembled WGS sequence"/>
</dbReference>
<evidence type="ECO:0000313" key="3">
    <source>
        <dbReference type="Proteomes" id="UP000485058"/>
    </source>
</evidence>
<protein>
    <submittedName>
        <fullName evidence="2">Uncharacterized protein</fullName>
    </submittedName>
</protein>
<feature type="non-terminal residue" evidence="2">
    <location>
        <position position="1"/>
    </location>
</feature>
<accession>A0A6A0ALF5</accession>
<dbReference type="AlphaFoldDB" id="A0A6A0ALF5"/>
<feature type="region of interest" description="Disordered" evidence="1">
    <location>
        <begin position="36"/>
        <end position="60"/>
    </location>
</feature>
<name>A0A6A0ALF5_HAELA</name>
<evidence type="ECO:0000313" key="2">
    <source>
        <dbReference type="EMBL" id="GFH33123.1"/>
    </source>
</evidence>
<gene>
    <name evidence="2" type="ORF">HaLaN_32446</name>
</gene>
<proteinExistence type="predicted"/>
<reference evidence="2 3" key="1">
    <citation type="submission" date="2020-02" db="EMBL/GenBank/DDBJ databases">
        <title>Draft genome sequence of Haematococcus lacustris strain NIES-144.</title>
        <authorList>
            <person name="Morimoto D."/>
            <person name="Nakagawa S."/>
            <person name="Yoshida T."/>
            <person name="Sawayama S."/>
        </authorList>
    </citation>
    <scope>NUCLEOTIDE SEQUENCE [LARGE SCALE GENOMIC DNA]</scope>
    <source>
        <strain evidence="2 3">NIES-144</strain>
    </source>
</reference>